<dbReference type="OrthoDB" id="2155538at2759"/>
<name>A0A2A3ENS9_APICC</name>
<accession>A0A2A3ENS9</accession>
<dbReference type="AlphaFoldDB" id="A0A2A3ENS9"/>
<proteinExistence type="predicted"/>
<protein>
    <submittedName>
        <fullName evidence="1">IQ domain-containing protein K</fullName>
    </submittedName>
</protein>
<evidence type="ECO:0000313" key="1">
    <source>
        <dbReference type="EMBL" id="PBC33164.1"/>
    </source>
</evidence>
<evidence type="ECO:0000313" key="2">
    <source>
        <dbReference type="Proteomes" id="UP000242457"/>
    </source>
</evidence>
<gene>
    <name evidence="1" type="ORF">APICC_04597</name>
</gene>
<dbReference type="InterPro" id="IPR043408">
    <property type="entry name" value="IQCK"/>
</dbReference>
<dbReference type="PANTHER" id="PTHR34927">
    <property type="entry name" value="IQ DOMAIN-CONTAINING PROTEIN K"/>
    <property type="match status" value="1"/>
</dbReference>
<dbReference type="STRING" id="94128.A0A2A3ENS9"/>
<dbReference type="PANTHER" id="PTHR34927:SF1">
    <property type="entry name" value="IQ DOMAIN-CONTAINING PROTEIN K"/>
    <property type="match status" value="1"/>
</dbReference>
<keyword evidence="2" id="KW-1185">Reference proteome</keyword>
<dbReference type="PROSITE" id="PS50096">
    <property type="entry name" value="IQ"/>
    <property type="match status" value="1"/>
</dbReference>
<dbReference type="Pfam" id="PF00612">
    <property type="entry name" value="IQ"/>
    <property type="match status" value="1"/>
</dbReference>
<reference evidence="1 2" key="1">
    <citation type="submission" date="2014-07" db="EMBL/GenBank/DDBJ databases">
        <title>Genomic and transcriptomic analysis on Apis cerana provide comprehensive insights into honey bee biology.</title>
        <authorList>
            <person name="Diao Q."/>
            <person name="Sun L."/>
            <person name="Zheng H."/>
            <person name="Zheng H."/>
            <person name="Xu S."/>
            <person name="Wang S."/>
            <person name="Zeng Z."/>
            <person name="Hu F."/>
            <person name="Su S."/>
            <person name="Wu J."/>
        </authorList>
    </citation>
    <scope>NUCLEOTIDE SEQUENCE [LARGE SCALE GENOMIC DNA]</scope>
    <source>
        <tissue evidence="1">Pupae without intestine</tissue>
    </source>
</reference>
<dbReference type="Proteomes" id="UP000242457">
    <property type="component" value="Unassembled WGS sequence"/>
</dbReference>
<sequence>MNICEKECLNEISESSSVTDSILNNFNNCDCSKHLKKKKEKNIIIQEKNDLLPSNYLDQTIFWLLIPALEETLIEASKQNVLRVQKCRFNGVDYIAEILWNRNPRRSKIFSPPLNVFQIPSFKDYLRLNPRPYYPKSWLWSEDKAALYIQRHIRGWIVRKRSDVQEMRQFWKDIAMKNLFDKKESDILQSQKFLNISLQEREAIIKCEKYRSIAQKSLEGKQSFV</sequence>
<dbReference type="InterPro" id="IPR000048">
    <property type="entry name" value="IQ_motif_EF-hand-BS"/>
</dbReference>
<dbReference type="EMBL" id="KZ288204">
    <property type="protein sequence ID" value="PBC33164.1"/>
    <property type="molecule type" value="Genomic_DNA"/>
</dbReference>
<organism evidence="1 2">
    <name type="scientific">Apis cerana cerana</name>
    <name type="common">Oriental honeybee</name>
    <dbReference type="NCBI Taxonomy" id="94128"/>
    <lineage>
        <taxon>Eukaryota</taxon>
        <taxon>Metazoa</taxon>
        <taxon>Ecdysozoa</taxon>
        <taxon>Arthropoda</taxon>
        <taxon>Hexapoda</taxon>
        <taxon>Insecta</taxon>
        <taxon>Pterygota</taxon>
        <taxon>Neoptera</taxon>
        <taxon>Endopterygota</taxon>
        <taxon>Hymenoptera</taxon>
        <taxon>Apocrita</taxon>
        <taxon>Aculeata</taxon>
        <taxon>Apoidea</taxon>
        <taxon>Anthophila</taxon>
        <taxon>Apidae</taxon>
        <taxon>Apis</taxon>
    </lineage>
</organism>